<dbReference type="InterPro" id="IPR027417">
    <property type="entry name" value="P-loop_NTPase"/>
</dbReference>
<dbReference type="GO" id="GO:0006302">
    <property type="term" value="P:double-strand break repair"/>
    <property type="evidence" value="ECO:0007669"/>
    <property type="project" value="InterPro"/>
</dbReference>
<dbReference type="PANTHER" id="PTHR42771:SF2">
    <property type="entry name" value="IRON(3+)-HYDROXAMATE IMPORT ATP-BINDING PROTEIN FHUC"/>
    <property type="match status" value="1"/>
</dbReference>
<organism evidence="9 10">
    <name type="scientific">Corynebacterium hylobatis</name>
    <dbReference type="NCBI Taxonomy" id="1859290"/>
    <lineage>
        <taxon>Bacteria</taxon>
        <taxon>Bacillati</taxon>
        <taxon>Actinomycetota</taxon>
        <taxon>Actinomycetes</taxon>
        <taxon>Mycobacteriales</taxon>
        <taxon>Corynebacteriaceae</taxon>
        <taxon>Corynebacterium</taxon>
    </lineage>
</organism>
<keyword evidence="10" id="KW-1185">Reference proteome</keyword>
<keyword evidence="2" id="KW-0813">Transport</keyword>
<evidence type="ECO:0000256" key="5">
    <source>
        <dbReference type="ARBA" id="ARBA00023004"/>
    </source>
</evidence>
<dbReference type="Proteomes" id="UP000274907">
    <property type="component" value="Unassembled WGS sequence"/>
</dbReference>
<dbReference type="GO" id="GO:0006826">
    <property type="term" value="P:iron ion transport"/>
    <property type="evidence" value="ECO:0007669"/>
    <property type="project" value="UniProtKB-KW"/>
</dbReference>
<dbReference type="Gene3D" id="3.40.50.300">
    <property type="entry name" value="P-loop containing nucleotide triphosphate hydrolases"/>
    <property type="match status" value="2"/>
</dbReference>
<evidence type="ECO:0000313" key="9">
    <source>
        <dbReference type="EMBL" id="RSZ62053.1"/>
    </source>
</evidence>
<dbReference type="Pfam" id="PF13304">
    <property type="entry name" value="AAA_21"/>
    <property type="match status" value="1"/>
</dbReference>
<keyword evidence="6" id="KW-0406">Ion transport</keyword>
<evidence type="ECO:0000256" key="6">
    <source>
        <dbReference type="ARBA" id="ARBA00023065"/>
    </source>
</evidence>
<name>A0A430HXA9_9CORY</name>
<keyword evidence="5" id="KW-0408">Iron</keyword>
<keyword evidence="7" id="KW-0472">Membrane</keyword>
<gene>
    <name evidence="9" type="ORF">EAH68_10055</name>
</gene>
<dbReference type="InterPro" id="IPR003959">
    <property type="entry name" value="ATPase_AAA_core"/>
</dbReference>
<evidence type="ECO:0000313" key="10">
    <source>
        <dbReference type="Proteomes" id="UP000274907"/>
    </source>
</evidence>
<dbReference type="PANTHER" id="PTHR42771">
    <property type="entry name" value="IRON(3+)-HYDROXAMATE IMPORT ATP-BINDING PROTEIN FHUC"/>
    <property type="match status" value="1"/>
</dbReference>
<dbReference type="InterPro" id="IPR038729">
    <property type="entry name" value="Rad50/SbcC_AAA"/>
</dbReference>
<comment type="caution">
    <text evidence="9">The sequence shown here is derived from an EMBL/GenBank/DDBJ whole genome shotgun (WGS) entry which is preliminary data.</text>
</comment>
<dbReference type="Pfam" id="PF13476">
    <property type="entry name" value="AAA_23"/>
    <property type="match status" value="1"/>
</dbReference>
<dbReference type="SUPFAM" id="SSF52540">
    <property type="entry name" value="P-loop containing nucleoside triphosphate hydrolases"/>
    <property type="match status" value="1"/>
</dbReference>
<dbReference type="InterPro" id="IPR051535">
    <property type="entry name" value="Siderophore_ABC-ATPase"/>
</dbReference>
<feature type="domain" description="AAA+ ATPase" evidence="8">
    <location>
        <begin position="41"/>
        <end position="204"/>
    </location>
</feature>
<dbReference type="SMART" id="SM00382">
    <property type="entry name" value="AAA"/>
    <property type="match status" value="1"/>
</dbReference>
<proteinExistence type="predicted"/>
<evidence type="ECO:0000259" key="8">
    <source>
        <dbReference type="SMART" id="SM00382"/>
    </source>
</evidence>
<dbReference type="GO" id="GO:0016887">
    <property type="term" value="F:ATP hydrolysis activity"/>
    <property type="evidence" value="ECO:0007669"/>
    <property type="project" value="InterPro"/>
</dbReference>
<dbReference type="InterPro" id="IPR003593">
    <property type="entry name" value="AAA+_ATPase"/>
</dbReference>
<keyword evidence="4" id="KW-0410">Iron transport</keyword>
<reference evidence="9 10" key="1">
    <citation type="submission" date="2018-12" db="EMBL/GenBank/DDBJ databases">
        <title>YIM 101343 draft genome.</title>
        <authorList>
            <person name="Chen X."/>
        </authorList>
    </citation>
    <scope>NUCLEOTIDE SEQUENCE [LARGE SCALE GENOMIC DNA]</scope>
    <source>
        <strain evidence="9 10">YIM 101343</strain>
    </source>
</reference>
<evidence type="ECO:0000256" key="4">
    <source>
        <dbReference type="ARBA" id="ARBA00022496"/>
    </source>
</evidence>
<keyword evidence="3" id="KW-1003">Cell membrane</keyword>
<evidence type="ECO:0000256" key="3">
    <source>
        <dbReference type="ARBA" id="ARBA00022475"/>
    </source>
</evidence>
<sequence length="242" mass="26193">MTPFVHAYFLYDYSAAWKTPPWVFEVPAFRALRERGRLPLDRPVTLITGENGVGKSTLLEGIAVSCGFNDAGGPFGAEVGSRVNPLRHVATVQRGTRTMDGYFLRAEAHFNIATDYGGSAPGVVDLHRMSHGESVMQVVQEAFHGNGLYLLDEPESGLSTIRQMALLGELHAVAQAGAQLIIATHSPVLLAIPGAEVWEFTADGELLRGLTVQQTTAFRALRDFLADPEGIAEFMVGVTEPE</sequence>
<accession>A0A430HXA9</accession>
<evidence type="ECO:0000256" key="2">
    <source>
        <dbReference type="ARBA" id="ARBA00022448"/>
    </source>
</evidence>
<dbReference type="AlphaFoldDB" id="A0A430HXA9"/>
<comment type="subcellular location">
    <subcellularLocation>
        <location evidence="1">Cell membrane</location>
        <topology evidence="1">Peripheral membrane protein</topology>
    </subcellularLocation>
</comment>
<dbReference type="RefSeq" id="WP_126121206.1">
    <property type="nucleotide sequence ID" value="NZ_RXHJ01000013.1"/>
</dbReference>
<dbReference type="EMBL" id="RXHJ01000013">
    <property type="protein sequence ID" value="RSZ62053.1"/>
    <property type="molecule type" value="Genomic_DNA"/>
</dbReference>
<dbReference type="OrthoDB" id="9784297at2"/>
<protein>
    <submittedName>
        <fullName evidence="9">ATPase</fullName>
    </submittedName>
</protein>
<dbReference type="GO" id="GO:0005886">
    <property type="term" value="C:plasma membrane"/>
    <property type="evidence" value="ECO:0007669"/>
    <property type="project" value="UniProtKB-SubCell"/>
</dbReference>
<evidence type="ECO:0000256" key="1">
    <source>
        <dbReference type="ARBA" id="ARBA00004202"/>
    </source>
</evidence>
<dbReference type="GO" id="GO:0005524">
    <property type="term" value="F:ATP binding"/>
    <property type="evidence" value="ECO:0007669"/>
    <property type="project" value="InterPro"/>
</dbReference>
<evidence type="ECO:0000256" key="7">
    <source>
        <dbReference type="ARBA" id="ARBA00023136"/>
    </source>
</evidence>